<dbReference type="RefSeq" id="WP_345358579.1">
    <property type="nucleotide sequence ID" value="NZ_BAABII010000003.1"/>
</dbReference>
<evidence type="ECO:0000313" key="3">
    <source>
        <dbReference type="Proteomes" id="UP001564626"/>
    </source>
</evidence>
<feature type="compositionally biased region" description="Low complexity" evidence="1">
    <location>
        <begin position="34"/>
        <end position="51"/>
    </location>
</feature>
<evidence type="ECO:0000313" key="2">
    <source>
        <dbReference type="EMBL" id="MEY8042042.1"/>
    </source>
</evidence>
<accession>A0ABV4CPJ2</accession>
<sequence length="89" mass="9661">MDAANTVRIPRSVVGAAEEAQHPDTTQVLPNSAPPQQVQQPQAPQAPPQQQTGWPSQDYGQLPPNPYHAQRGPDEFGPLGSAPQHYPQY</sequence>
<feature type="region of interest" description="Disordered" evidence="1">
    <location>
        <begin position="1"/>
        <end position="89"/>
    </location>
</feature>
<proteinExistence type="predicted"/>
<gene>
    <name evidence="2" type="ORF">AB8O55_21730</name>
</gene>
<dbReference type="Proteomes" id="UP001564626">
    <property type="component" value="Unassembled WGS sequence"/>
</dbReference>
<reference evidence="2 3" key="1">
    <citation type="submission" date="2024-08" db="EMBL/GenBank/DDBJ databases">
        <title>Genome mining of Saccharopolyspora cebuensis PGLac3 from Nigerian medicinal plant.</title>
        <authorList>
            <person name="Ezeobiora C.E."/>
            <person name="Igbokwe N.H."/>
            <person name="Amin D.H."/>
            <person name="Mendie U.E."/>
        </authorList>
    </citation>
    <scope>NUCLEOTIDE SEQUENCE [LARGE SCALE GENOMIC DNA]</scope>
    <source>
        <strain evidence="2 3">PGLac3</strain>
    </source>
</reference>
<protein>
    <submittedName>
        <fullName evidence="2">Uncharacterized protein</fullName>
    </submittedName>
</protein>
<comment type="caution">
    <text evidence="2">The sequence shown here is derived from an EMBL/GenBank/DDBJ whole genome shotgun (WGS) entry which is preliminary data.</text>
</comment>
<evidence type="ECO:0000256" key="1">
    <source>
        <dbReference type="SAM" id="MobiDB-lite"/>
    </source>
</evidence>
<keyword evidence="3" id="KW-1185">Reference proteome</keyword>
<dbReference type="EMBL" id="JBGEHV010000047">
    <property type="protein sequence ID" value="MEY8042042.1"/>
    <property type="molecule type" value="Genomic_DNA"/>
</dbReference>
<name>A0ABV4CPJ2_9PSEU</name>
<organism evidence="2 3">
    <name type="scientific">Saccharopolyspora cebuensis</name>
    <dbReference type="NCBI Taxonomy" id="418759"/>
    <lineage>
        <taxon>Bacteria</taxon>
        <taxon>Bacillati</taxon>
        <taxon>Actinomycetota</taxon>
        <taxon>Actinomycetes</taxon>
        <taxon>Pseudonocardiales</taxon>
        <taxon>Pseudonocardiaceae</taxon>
        <taxon>Saccharopolyspora</taxon>
    </lineage>
</organism>